<dbReference type="InParanoid" id="E3MFY8"/>
<organism evidence="3">
    <name type="scientific">Caenorhabditis remanei</name>
    <name type="common">Caenorhabditis vulgaris</name>
    <dbReference type="NCBI Taxonomy" id="31234"/>
    <lineage>
        <taxon>Eukaryota</taxon>
        <taxon>Metazoa</taxon>
        <taxon>Ecdysozoa</taxon>
        <taxon>Nematoda</taxon>
        <taxon>Chromadorea</taxon>
        <taxon>Rhabditida</taxon>
        <taxon>Rhabditina</taxon>
        <taxon>Rhabditomorpha</taxon>
        <taxon>Rhabditoidea</taxon>
        <taxon>Rhabditidae</taxon>
        <taxon>Peloderinae</taxon>
        <taxon>Caenorhabditis</taxon>
    </lineage>
</organism>
<evidence type="ECO:0000313" key="3">
    <source>
        <dbReference type="Proteomes" id="UP000008281"/>
    </source>
</evidence>
<evidence type="ECO:0000256" key="1">
    <source>
        <dbReference type="SAM" id="MobiDB-lite"/>
    </source>
</evidence>
<feature type="region of interest" description="Disordered" evidence="1">
    <location>
        <begin position="273"/>
        <end position="292"/>
    </location>
</feature>
<sequence>MSDFYITLPSSVPNSQFPNTSSRYVTRLPDVLTLERDKYRVAATDIIYPYSFVNVGKALDFWIHFRPAASSSSPPRIPVHVSFPPAQYSTADQIVRTLNNDNNVVVEGGPASRMKRAAVDFEISRAKRAKTEGAAAGGGGESVAACYLLSTPQPLPPPPPPPPPSLVFCDETIIMMPYRLNNGGGPNYDDDEEMPIYWDMDHRQQQPPTPEPLQEIQNQPQQQQQQQQVVHYFYHYHYIMGNLENMPPQAHAASIVASNAPPQQEVVVEETLRHQHHQQPRHADTTRGQVARNDELRQRAVARLEDQNLDIQDYEIDLFLARIGHNLDILDENLEQFVEKLEGRIVRNSLPKIGGQASMRAVGGFIENNV</sequence>
<evidence type="ECO:0000313" key="2">
    <source>
        <dbReference type="EMBL" id="EFP01277.1"/>
    </source>
</evidence>
<dbReference type="OrthoDB" id="5875955at2759"/>
<dbReference type="AlphaFoldDB" id="E3MFY8"/>
<proteinExistence type="predicted"/>
<keyword evidence="3" id="KW-1185">Reference proteome</keyword>
<feature type="region of interest" description="Disordered" evidence="1">
    <location>
        <begin position="202"/>
        <end position="225"/>
    </location>
</feature>
<protein>
    <submittedName>
        <fullName evidence="2">Uncharacterized protein</fullName>
    </submittedName>
</protein>
<feature type="compositionally biased region" description="Low complexity" evidence="1">
    <location>
        <begin position="212"/>
        <end position="225"/>
    </location>
</feature>
<reference evidence="2" key="1">
    <citation type="submission" date="2007-07" db="EMBL/GenBank/DDBJ databases">
        <title>PCAP assembly of the Caenorhabditis remanei genome.</title>
        <authorList>
            <consortium name="The Caenorhabditis remanei Sequencing Consortium"/>
            <person name="Wilson R.K."/>
        </authorList>
    </citation>
    <scope>NUCLEOTIDE SEQUENCE [LARGE SCALE GENOMIC DNA]</scope>
    <source>
        <strain evidence="2">PB4641</strain>
    </source>
</reference>
<dbReference type="Proteomes" id="UP000008281">
    <property type="component" value="Unassembled WGS sequence"/>
</dbReference>
<accession>E3MFY8</accession>
<dbReference type="eggNOG" id="ENOG502RS0T">
    <property type="taxonomic scope" value="Eukaryota"/>
</dbReference>
<gene>
    <name evidence="2" type="ORF">CRE_24503</name>
</gene>
<dbReference type="HOGENOM" id="CLU_748511_0_0_1"/>
<name>E3MFY8_CAERE</name>
<dbReference type="STRING" id="31234.E3MFY8"/>
<dbReference type="EMBL" id="DS268442">
    <property type="protein sequence ID" value="EFP01277.1"/>
    <property type="molecule type" value="Genomic_DNA"/>
</dbReference>